<dbReference type="InterPro" id="IPR005511">
    <property type="entry name" value="SMP-30"/>
</dbReference>
<name>A0A2V4AIY5_9PSEU</name>
<dbReference type="GO" id="GO:0004341">
    <property type="term" value="F:gluconolactonase activity"/>
    <property type="evidence" value="ECO:0007669"/>
    <property type="project" value="TreeGrafter"/>
</dbReference>
<comment type="cofactor">
    <cofactor evidence="3">
        <name>Zn(2+)</name>
        <dbReference type="ChEBI" id="CHEBI:29105"/>
    </cofactor>
    <text evidence="3">Binds 1 divalent metal cation per subunit.</text>
</comment>
<comment type="caution">
    <text evidence="4">The sequence shown here is derived from an EMBL/GenBank/DDBJ whole genome shotgun (WGS) entry which is preliminary data.</text>
</comment>
<organism evidence="4 5">
    <name type="scientific">Prauserella muralis</name>
    <dbReference type="NCBI Taxonomy" id="588067"/>
    <lineage>
        <taxon>Bacteria</taxon>
        <taxon>Bacillati</taxon>
        <taxon>Actinomycetota</taxon>
        <taxon>Actinomycetes</taxon>
        <taxon>Pseudonocardiales</taxon>
        <taxon>Pseudonocardiaceae</taxon>
        <taxon>Prauserella</taxon>
    </lineage>
</organism>
<comment type="similarity">
    <text evidence="1">Belongs to the SMP-30/CGR1 family.</text>
</comment>
<evidence type="ECO:0000256" key="2">
    <source>
        <dbReference type="PIRSR" id="PIRSR605511-1"/>
    </source>
</evidence>
<evidence type="ECO:0000256" key="3">
    <source>
        <dbReference type="PIRSR" id="PIRSR605511-2"/>
    </source>
</evidence>
<dbReference type="Proteomes" id="UP000249915">
    <property type="component" value="Unassembled WGS sequence"/>
</dbReference>
<dbReference type="PANTHER" id="PTHR10907">
    <property type="entry name" value="REGUCALCIN"/>
    <property type="match status" value="1"/>
</dbReference>
<dbReference type="Pfam" id="PF08450">
    <property type="entry name" value="SGL"/>
    <property type="match status" value="1"/>
</dbReference>
<feature type="binding site" evidence="3">
    <location>
        <position position="125"/>
    </location>
    <ligand>
        <name>substrate</name>
    </ligand>
</feature>
<dbReference type="PRINTS" id="PR01790">
    <property type="entry name" value="SMP30FAMILY"/>
</dbReference>
<feature type="binding site" evidence="3">
    <location>
        <position position="151"/>
    </location>
    <ligand>
        <name>a divalent metal cation</name>
        <dbReference type="ChEBI" id="CHEBI:60240"/>
    </ligand>
</feature>
<dbReference type="InterPro" id="IPR011042">
    <property type="entry name" value="6-blade_b-propeller_TolB-like"/>
</dbReference>
<feature type="active site" description="Proton donor/acceptor" evidence="2">
    <location>
        <position position="201"/>
    </location>
</feature>
<evidence type="ECO:0000313" key="5">
    <source>
        <dbReference type="Proteomes" id="UP000249915"/>
    </source>
</evidence>
<evidence type="ECO:0000313" key="4">
    <source>
        <dbReference type="EMBL" id="PXY19550.1"/>
    </source>
</evidence>
<dbReference type="PANTHER" id="PTHR10907:SF47">
    <property type="entry name" value="REGUCALCIN"/>
    <property type="match status" value="1"/>
</dbReference>
<keyword evidence="5" id="KW-1185">Reference proteome</keyword>
<feature type="binding site" evidence="3">
    <location>
        <position position="201"/>
    </location>
    <ligand>
        <name>a divalent metal cation</name>
        <dbReference type="ChEBI" id="CHEBI:60240"/>
    </ligand>
</feature>
<dbReference type="OrthoDB" id="2633250at2"/>
<dbReference type="EMBL" id="MASW01000007">
    <property type="protein sequence ID" value="PXY19550.1"/>
    <property type="molecule type" value="Genomic_DNA"/>
</dbReference>
<proteinExistence type="inferred from homology"/>
<feature type="binding site" evidence="3">
    <location>
        <position position="107"/>
    </location>
    <ligand>
        <name>substrate</name>
    </ligand>
</feature>
<keyword evidence="3" id="KW-0862">Zinc</keyword>
<gene>
    <name evidence="4" type="ORF">BAY60_33010</name>
</gene>
<dbReference type="AlphaFoldDB" id="A0A2V4AIY5"/>
<dbReference type="InterPro" id="IPR013658">
    <property type="entry name" value="SGL"/>
</dbReference>
<dbReference type="GO" id="GO:0019853">
    <property type="term" value="P:L-ascorbic acid biosynthetic process"/>
    <property type="evidence" value="ECO:0007669"/>
    <property type="project" value="TreeGrafter"/>
</dbReference>
<dbReference type="RefSeq" id="WP_112285477.1">
    <property type="nucleotide sequence ID" value="NZ_MASW01000007.1"/>
</dbReference>
<feature type="binding site" evidence="3">
    <location>
        <position position="25"/>
    </location>
    <ligand>
        <name>a divalent metal cation</name>
        <dbReference type="ChEBI" id="CHEBI:60240"/>
    </ligand>
</feature>
<protein>
    <submittedName>
        <fullName evidence="4">Uncharacterized protein</fullName>
    </submittedName>
</protein>
<accession>A0A2V4AIY5</accession>
<reference evidence="4 5" key="1">
    <citation type="submission" date="2016-07" db="EMBL/GenBank/DDBJ databases">
        <title>Draft genome sequence of Prauserella muralis DSM 45305, isolated from a mould-covered wall in an indoor environment.</title>
        <authorList>
            <person name="Ruckert C."/>
            <person name="Albersmeier A."/>
            <person name="Jiang C.-L."/>
            <person name="Jiang Y."/>
            <person name="Kalinowski J."/>
            <person name="Schneider O."/>
            <person name="Winkler A."/>
            <person name="Zotchev S.B."/>
        </authorList>
    </citation>
    <scope>NUCLEOTIDE SEQUENCE [LARGE SCALE GENOMIC DNA]</scope>
    <source>
        <strain evidence="4 5">DSM 45305</strain>
    </source>
</reference>
<evidence type="ECO:0000256" key="1">
    <source>
        <dbReference type="ARBA" id="ARBA00008853"/>
    </source>
</evidence>
<sequence>MGTASSPDVVVEAVAVSGIVAALGESPLWQEGVGLRWLDVTGRWLHTRGLDGVERSVALSGRVTAVEAGPGAELFAVTGSGFGWVDPDSGAVTPLATVLGEASVSMNDGAIDARGRCWAGSAVRDGSGRGALFRFDGREVTAHVTGVGMSNGIGFSPGGEVLYHVDSAAGTVTAWEYDLATGELGRSRLLRTVPAEIGLPDGLAIDTGGGIWLAVWGPGQVWRLDPGTGAITALVEVPTPCTTSCVFGGPGLGTLYITTADHESPPGGGLLYAAEVPARGLAAHPFTEVTR</sequence>
<dbReference type="SUPFAM" id="SSF63829">
    <property type="entry name" value="Calcium-dependent phosphotriesterase"/>
    <property type="match status" value="1"/>
</dbReference>
<dbReference type="Gene3D" id="2.120.10.30">
    <property type="entry name" value="TolB, C-terminal domain"/>
    <property type="match status" value="1"/>
</dbReference>
<dbReference type="GO" id="GO:0005509">
    <property type="term" value="F:calcium ion binding"/>
    <property type="evidence" value="ECO:0007669"/>
    <property type="project" value="TreeGrafter"/>
</dbReference>
<keyword evidence="3" id="KW-0479">Metal-binding</keyword>